<evidence type="ECO:0000313" key="1">
    <source>
        <dbReference type="EMBL" id="GAY61761.1"/>
    </source>
</evidence>
<proteinExistence type="predicted"/>
<keyword evidence="2" id="KW-1185">Reference proteome</keyword>
<dbReference type="EMBL" id="BDQV01000281">
    <property type="protein sequence ID" value="GAY61761.1"/>
    <property type="molecule type" value="Genomic_DNA"/>
</dbReference>
<dbReference type="AlphaFoldDB" id="A0A2H5QB23"/>
<comment type="caution">
    <text evidence="1">The sequence shown here is derived from an EMBL/GenBank/DDBJ whole genome shotgun (WGS) entry which is preliminary data.</text>
</comment>
<sequence>MFTRDSRKCQNHTSNSQVDVEDSMENIGVTKDYHCGYCATFGCWTLKKEALKSYKAKHLWADHMFQLRKELGVGNIVQVDFEYHVEDIPETKD</sequence>
<evidence type="ECO:0000313" key="2">
    <source>
        <dbReference type="Proteomes" id="UP000236630"/>
    </source>
</evidence>
<reference evidence="1 2" key="1">
    <citation type="journal article" date="2017" name="Front. Genet.">
        <title>Draft sequencing of the heterozygous diploid genome of Satsuma (Citrus unshiu Marc.) using a hybrid assembly approach.</title>
        <authorList>
            <person name="Shimizu T."/>
            <person name="Tanizawa Y."/>
            <person name="Mochizuki T."/>
            <person name="Nagasaki H."/>
            <person name="Yoshioka T."/>
            <person name="Toyoda A."/>
            <person name="Fujiyama A."/>
            <person name="Kaminuma E."/>
            <person name="Nakamura Y."/>
        </authorList>
    </citation>
    <scope>NUCLEOTIDE SEQUENCE [LARGE SCALE GENOMIC DNA]</scope>
    <source>
        <strain evidence="2">cv. Miyagawa wase</strain>
    </source>
</reference>
<name>A0A2H5QB23_CITUN</name>
<dbReference type="Proteomes" id="UP000236630">
    <property type="component" value="Unassembled WGS sequence"/>
</dbReference>
<accession>A0A2H5QB23</accession>
<gene>
    <name evidence="1" type="ORF">CUMW_212480</name>
</gene>
<protein>
    <submittedName>
        <fullName evidence="1">Uncharacterized protein</fullName>
    </submittedName>
</protein>
<organism evidence="1 2">
    <name type="scientific">Citrus unshiu</name>
    <name type="common">Satsuma mandarin</name>
    <name type="synonym">Citrus nobilis var. unshiu</name>
    <dbReference type="NCBI Taxonomy" id="55188"/>
    <lineage>
        <taxon>Eukaryota</taxon>
        <taxon>Viridiplantae</taxon>
        <taxon>Streptophyta</taxon>
        <taxon>Embryophyta</taxon>
        <taxon>Tracheophyta</taxon>
        <taxon>Spermatophyta</taxon>
        <taxon>Magnoliopsida</taxon>
        <taxon>eudicotyledons</taxon>
        <taxon>Gunneridae</taxon>
        <taxon>Pentapetalae</taxon>
        <taxon>rosids</taxon>
        <taxon>malvids</taxon>
        <taxon>Sapindales</taxon>
        <taxon>Rutaceae</taxon>
        <taxon>Aurantioideae</taxon>
        <taxon>Citrus</taxon>
    </lineage>
</organism>